<feature type="transmembrane region" description="Helical" evidence="6">
    <location>
        <begin position="198"/>
        <end position="218"/>
    </location>
</feature>
<evidence type="ECO:0000313" key="10">
    <source>
        <dbReference type="Proteomes" id="UP000631114"/>
    </source>
</evidence>
<organism evidence="9 10">
    <name type="scientific">Coptis chinensis</name>
    <dbReference type="NCBI Taxonomy" id="261450"/>
    <lineage>
        <taxon>Eukaryota</taxon>
        <taxon>Viridiplantae</taxon>
        <taxon>Streptophyta</taxon>
        <taxon>Embryophyta</taxon>
        <taxon>Tracheophyta</taxon>
        <taxon>Spermatophyta</taxon>
        <taxon>Magnoliopsida</taxon>
        <taxon>Ranunculales</taxon>
        <taxon>Ranunculaceae</taxon>
        <taxon>Coptidoideae</taxon>
        <taxon>Coptis</taxon>
    </lineage>
</organism>
<feature type="transmembrane region" description="Helical" evidence="6">
    <location>
        <begin position="266"/>
        <end position="287"/>
    </location>
</feature>
<feature type="transmembrane region" description="Helical" evidence="6">
    <location>
        <begin position="47"/>
        <end position="67"/>
    </location>
</feature>
<evidence type="ECO:0000256" key="2">
    <source>
        <dbReference type="ARBA" id="ARBA00007635"/>
    </source>
</evidence>
<dbReference type="EMBL" id="JADFTS010000004">
    <property type="protein sequence ID" value="KAF9612130.1"/>
    <property type="molecule type" value="Genomic_DNA"/>
</dbReference>
<evidence type="ECO:0000256" key="7">
    <source>
        <dbReference type="SAM" id="MobiDB-lite"/>
    </source>
</evidence>
<feature type="transmembrane region" description="Helical" evidence="6">
    <location>
        <begin position="110"/>
        <end position="132"/>
    </location>
</feature>
<feature type="transmembrane region" description="Helical" evidence="6">
    <location>
        <begin position="153"/>
        <end position="173"/>
    </location>
</feature>
<sequence length="369" mass="41634">MAFEGCELMTSYRRFKPHLLMVLAQMGYTFLYFITEASFNHGMNPHVYITYRHIVSGLVMLPFAYFLERKLRPKLTLALFVEIFVLSLLGVSVTLNMYFASLRYTSPTFIASMVNTIASLTFIIAVVLRQVYSNHQRIETYRMENLDIRNTRGMAKVVGTIVSLAGVMTMTLYKGPVIRNVWGALIHIQGNSTIHENWLKGSILTAASCITWSTWYIMQAVTLKKYPAQLSLTTWMSFVGGAQSAVFTAFVQHKPSAWKFGFNIDFWSIIYGGVVCSGLIIFIQLWCTEKRGPVFVTMFNPLSTILVAFLAYFVLGERLYTGSILGGFIVIVGLYVVLWGKEGDQTPLVKSDAESSSDYEEQKESKING</sequence>
<protein>
    <recommendedName>
        <fullName evidence="6">WAT1-related protein</fullName>
    </recommendedName>
</protein>
<comment type="caution">
    <text evidence="9">The sequence shown here is derived from an EMBL/GenBank/DDBJ whole genome shotgun (WGS) entry which is preliminary data.</text>
</comment>
<keyword evidence="10" id="KW-1185">Reference proteome</keyword>
<evidence type="ECO:0000313" key="9">
    <source>
        <dbReference type="EMBL" id="KAF9612130.1"/>
    </source>
</evidence>
<comment type="subcellular location">
    <subcellularLocation>
        <location evidence="1 6">Membrane</location>
        <topology evidence="1 6">Multi-pass membrane protein</topology>
    </subcellularLocation>
</comment>
<feature type="transmembrane region" description="Helical" evidence="6">
    <location>
        <begin position="18"/>
        <end position="35"/>
    </location>
</feature>
<reference evidence="9 10" key="1">
    <citation type="submission" date="2020-10" db="EMBL/GenBank/DDBJ databases">
        <title>The Coptis chinensis genome and diversification of protoberbering-type alkaloids.</title>
        <authorList>
            <person name="Wang B."/>
            <person name="Shu S."/>
            <person name="Song C."/>
            <person name="Liu Y."/>
        </authorList>
    </citation>
    <scope>NUCLEOTIDE SEQUENCE [LARGE SCALE GENOMIC DNA]</scope>
    <source>
        <strain evidence="9">HL-2020</strain>
        <tissue evidence="9">Leaf</tissue>
    </source>
</reference>
<keyword evidence="3 6" id="KW-0812">Transmembrane</keyword>
<feature type="domain" description="EamA" evidence="8">
    <location>
        <begin position="200"/>
        <end position="338"/>
    </location>
</feature>
<dbReference type="InterPro" id="IPR000620">
    <property type="entry name" value="EamA_dom"/>
</dbReference>
<evidence type="ECO:0000256" key="6">
    <source>
        <dbReference type="RuleBase" id="RU363077"/>
    </source>
</evidence>
<gene>
    <name evidence="9" type="ORF">IFM89_038313</name>
</gene>
<feature type="domain" description="EamA" evidence="8">
    <location>
        <begin position="18"/>
        <end position="128"/>
    </location>
</feature>
<dbReference type="PANTHER" id="PTHR31218">
    <property type="entry name" value="WAT1-RELATED PROTEIN"/>
    <property type="match status" value="1"/>
</dbReference>
<dbReference type="InterPro" id="IPR030184">
    <property type="entry name" value="WAT1-related"/>
</dbReference>
<evidence type="ECO:0000256" key="3">
    <source>
        <dbReference type="ARBA" id="ARBA00022692"/>
    </source>
</evidence>
<dbReference type="GO" id="GO:0022857">
    <property type="term" value="F:transmembrane transporter activity"/>
    <property type="evidence" value="ECO:0007669"/>
    <property type="project" value="InterPro"/>
</dbReference>
<feature type="region of interest" description="Disordered" evidence="7">
    <location>
        <begin position="348"/>
        <end position="369"/>
    </location>
</feature>
<keyword evidence="5 6" id="KW-0472">Membrane</keyword>
<name>A0A835LYE6_9MAGN</name>
<evidence type="ECO:0000259" key="8">
    <source>
        <dbReference type="Pfam" id="PF00892"/>
    </source>
</evidence>
<comment type="similarity">
    <text evidence="2 6">Belongs to the drug/metabolite transporter (DMT) superfamily. Plant drug/metabolite exporter (P-DME) (TC 2.A.7.4) family.</text>
</comment>
<dbReference type="Proteomes" id="UP000631114">
    <property type="component" value="Unassembled WGS sequence"/>
</dbReference>
<feature type="transmembrane region" description="Helical" evidence="6">
    <location>
        <begin position="294"/>
        <end position="314"/>
    </location>
</feature>
<proteinExistence type="inferred from homology"/>
<dbReference type="OrthoDB" id="1728340at2759"/>
<dbReference type="SUPFAM" id="SSF103481">
    <property type="entry name" value="Multidrug resistance efflux transporter EmrE"/>
    <property type="match status" value="1"/>
</dbReference>
<feature type="compositionally biased region" description="Basic and acidic residues" evidence="7">
    <location>
        <begin position="360"/>
        <end position="369"/>
    </location>
</feature>
<feature type="transmembrane region" description="Helical" evidence="6">
    <location>
        <begin position="320"/>
        <end position="340"/>
    </location>
</feature>
<keyword evidence="4 6" id="KW-1133">Transmembrane helix</keyword>
<dbReference type="GO" id="GO:0016020">
    <property type="term" value="C:membrane"/>
    <property type="evidence" value="ECO:0007669"/>
    <property type="project" value="UniProtKB-SubCell"/>
</dbReference>
<feature type="transmembrane region" description="Helical" evidence="6">
    <location>
        <begin position="230"/>
        <end position="251"/>
    </location>
</feature>
<dbReference type="InterPro" id="IPR037185">
    <property type="entry name" value="EmrE-like"/>
</dbReference>
<feature type="transmembrane region" description="Helical" evidence="6">
    <location>
        <begin position="79"/>
        <end position="98"/>
    </location>
</feature>
<dbReference type="AlphaFoldDB" id="A0A835LYE6"/>
<dbReference type="Pfam" id="PF00892">
    <property type="entry name" value="EamA"/>
    <property type="match status" value="2"/>
</dbReference>
<evidence type="ECO:0000256" key="5">
    <source>
        <dbReference type="ARBA" id="ARBA00023136"/>
    </source>
</evidence>
<evidence type="ECO:0000256" key="1">
    <source>
        <dbReference type="ARBA" id="ARBA00004141"/>
    </source>
</evidence>
<accession>A0A835LYE6</accession>
<evidence type="ECO:0000256" key="4">
    <source>
        <dbReference type="ARBA" id="ARBA00022989"/>
    </source>
</evidence>